<evidence type="ECO:0000313" key="2">
    <source>
        <dbReference type="Proteomes" id="UP001163321"/>
    </source>
</evidence>
<dbReference type="Proteomes" id="UP001163321">
    <property type="component" value="Chromosome 4"/>
</dbReference>
<protein>
    <submittedName>
        <fullName evidence="1">Uncharacterized protein</fullName>
    </submittedName>
</protein>
<evidence type="ECO:0000313" key="1">
    <source>
        <dbReference type="EMBL" id="KAI9913030.1"/>
    </source>
</evidence>
<organism evidence="1 2">
    <name type="scientific">Peronosclerospora sorghi</name>
    <dbReference type="NCBI Taxonomy" id="230839"/>
    <lineage>
        <taxon>Eukaryota</taxon>
        <taxon>Sar</taxon>
        <taxon>Stramenopiles</taxon>
        <taxon>Oomycota</taxon>
        <taxon>Peronosporomycetes</taxon>
        <taxon>Peronosporales</taxon>
        <taxon>Peronosporaceae</taxon>
        <taxon>Peronosclerospora</taxon>
    </lineage>
</organism>
<keyword evidence="2" id="KW-1185">Reference proteome</keyword>
<reference evidence="1 2" key="1">
    <citation type="journal article" date="2022" name="bioRxiv">
        <title>The genome of the oomycete Peronosclerospora sorghi, a cosmopolitan pathogen of maize and sorghum, is inflated with dispersed pseudogenes.</title>
        <authorList>
            <person name="Fletcher K."/>
            <person name="Martin F."/>
            <person name="Isakeit T."/>
            <person name="Cavanaugh K."/>
            <person name="Magill C."/>
            <person name="Michelmore R."/>
        </authorList>
    </citation>
    <scope>NUCLEOTIDE SEQUENCE [LARGE SCALE GENOMIC DNA]</scope>
    <source>
        <strain evidence="1">P6</strain>
    </source>
</reference>
<comment type="caution">
    <text evidence="1">The sequence shown here is derived from an EMBL/GenBank/DDBJ whole genome shotgun (WGS) entry which is preliminary data.</text>
</comment>
<name>A0ACC0W2H4_9STRA</name>
<accession>A0ACC0W2H4</accession>
<sequence length="132" mass="14870">MSTVLAKLFRQHQVNRTRAKSGTFTTLVKQRVQENVLLGKIIQILGCKTTSDVESTTMQFDLDLIRGKKTVCPLSQAKQKYWPSLPEVRMHSPRPVPAPIVSIGAFSSLSSLSTMYSDGCTVKMPYPWRQNR</sequence>
<proteinExistence type="predicted"/>
<gene>
    <name evidence="1" type="ORF">PsorP6_006439</name>
</gene>
<dbReference type="EMBL" id="CM047583">
    <property type="protein sequence ID" value="KAI9913030.1"/>
    <property type="molecule type" value="Genomic_DNA"/>
</dbReference>